<dbReference type="Proteomes" id="UP001296706">
    <property type="component" value="Unassembled WGS sequence"/>
</dbReference>
<dbReference type="InterPro" id="IPR029058">
    <property type="entry name" value="AB_hydrolase_fold"/>
</dbReference>
<organism evidence="5 6">
    <name type="scientific">Pseudonocardia xinjiangensis</name>
    <dbReference type="NCBI Taxonomy" id="75289"/>
    <lineage>
        <taxon>Bacteria</taxon>
        <taxon>Bacillati</taxon>
        <taxon>Actinomycetota</taxon>
        <taxon>Actinomycetes</taxon>
        <taxon>Pseudonocardiales</taxon>
        <taxon>Pseudonocardiaceae</taxon>
        <taxon>Pseudonocardia</taxon>
    </lineage>
</organism>
<dbReference type="InterPro" id="IPR011659">
    <property type="entry name" value="WD40"/>
</dbReference>
<dbReference type="Gene3D" id="2.120.10.30">
    <property type="entry name" value="TolB, C-terminal domain"/>
    <property type="match status" value="2"/>
</dbReference>
<evidence type="ECO:0000256" key="3">
    <source>
        <dbReference type="SAM" id="MobiDB-lite"/>
    </source>
</evidence>
<name>A0ABX1R9F7_9PSEU</name>
<accession>A0ABX1R9F7</accession>
<keyword evidence="2" id="KW-0720">Serine protease</keyword>
<keyword evidence="6" id="KW-1185">Reference proteome</keyword>
<keyword evidence="1" id="KW-0378">Hydrolase</keyword>
<evidence type="ECO:0000259" key="4">
    <source>
        <dbReference type="Pfam" id="PF00326"/>
    </source>
</evidence>
<dbReference type="Pfam" id="PF00326">
    <property type="entry name" value="Peptidase_S9"/>
    <property type="match status" value="1"/>
</dbReference>
<evidence type="ECO:0000313" key="6">
    <source>
        <dbReference type="Proteomes" id="UP001296706"/>
    </source>
</evidence>
<feature type="domain" description="Peptidase S9 prolyl oligopeptidase catalytic" evidence="4">
    <location>
        <begin position="442"/>
        <end position="659"/>
    </location>
</feature>
<dbReference type="InterPro" id="IPR011042">
    <property type="entry name" value="6-blade_b-propeller_TolB-like"/>
</dbReference>
<feature type="compositionally biased region" description="Basic and acidic residues" evidence="3">
    <location>
        <begin position="232"/>
        <end position="242"/>
    </location>
</feature>
<dbReference type="InterPro" id="IPR001375">
    <property type="entry name" value="Peptidase_S9_cat"/>
</dbReference>
<dbReference type="SUPFAM" id="SSF53474">
    <property type="entry name" value="alpha/beta-Hydrolases"/>
    <property type="match status" value="1"/>
</dbReference>
<proteinExistence type="predicted"/>
<protein>
    <submittedName>
        <fullName evidence="5">S9 family peptidase</fullName>
    </submittedName>
</protein>
<reference evidence="5 6" key="1">
    <citation type="submission" date="2020-04" db="EMBL/GenBank/DDBJ databases">
        <authorList>
            <person name="Klaysubun C."/>
            <person name="Duangmal K."/>
            <person name="Lipun K."/>
        </authorList>
    </citation>
    <scope>NUCLEOTIDE SEQUENCE [LARGE SCALE GENOMIC DNA]</scope>
    <source>
        <strain evidence="5 6">JCM 11839</strain>
    </source>
</reference>
<dbReference type="EMBL" id="JAAXKY010000008">
    <property type="protein sequence ID" value="NMH76416.1"/>
    <property type="molecule type" value="Genomic_DNA"/>
</dbReference>
<dbReference type="PANTHER" id="PTHR42776">
    <property type="entry name" value="SERINE PEPTIDASE S9 FAMILY MEMBER"/>
    <property type="match status" value="1"/>
</dbReference>
<dbReference type="Gene3D" id="3.40.50.1820">
    <property type="entry name" value="alpha/beta hydrolase"/>
    <property type="match status" value="1"/>
</dbReference>
<dbReference type="RefSeq" id="WP_169394493.1">
    <property type="nucleotide sequence ID" value="NZ_BAAAJH010000008.1"/>
</dbReference>
<gene>
    <name evidence="5" type="ORF">HF577_04770</name>
</gene>
<keyword evidence="2" id="KW-0645">Protease</keyword>
<sequence>MKPADIGQLVTTSDPRVSPDGRLVAFVVTRVDLEKNRYRRAVWLAAADGSTAPYPLTTGEHGDGQPRWSPDGRRLAFTSRRSEEKGLHTLHVVPVGIAGETITVCEREEAIEEPVWSPDGTRIAFASRERTGRYGDGEDERGRPPRRIDRLFTRLDGEGWIVDRPRSVFVVPADGSSTPRLVAGGPYEHGGPAWSPDGRRLAVATSRGKDWDLDLVQDIHLIDLGPAGTPDADPRALTDRGLSHSRPSFSPDGTRIATLTEDVRLLPSHAHLAVTDVATGEQQILTGALDRQCAPPSARDPLWHDGNLLFSVEEHGSVHVYRVPADGSGQPELLVGGTRLISGFDYVGGTFAFVAATPTTLPEVFVRDEDGTERQLTSVGAAFHAAVPVAQPEHFTVPSPAGDGDIDAWMVRPAGVPDGARVPVLLSIHGGPMAQYTNSWFDEFQLWAGAGYAVVYCNPHGSTGHTDAWCRAIRPPEAPDAPGTGWGGIDADDVLAVLDAALERDRSLDAERVGVLGGSYGGYLTSWLIGHTDRFAAACSERAVNNVSSLETSSDVAGFFRYEFGLSHLDAPELYQRISPITYVRDITTPVLILHSEDDLRCHIEQADQLYVALRLLGKTVEYWRFPEEGHELSRSGSPRHRVQRAEIILDWFGRHLGGERPQIAWDHPARTA</sequence>
<evidence type="ECO:0000256" key="1">
    <source>
        <dbReference type="ARBA" id="ARBA00022801"/>
    </source>
</evidence>
<feature type="region of interest" description="Disordered" evidence="3">
    <location>
        <begin position="227"/>
        <end position="253"/>
    </location>
</feature>
<dbReference type="PANTHER" id="PTHR42776:SF27">
    <property type="entry name" value="DIPEPTIDYL PEPTIDASE FAMILY MEMBER 6"/>
    <property type="match status" value="1"/>
</dbReference>
<comment type="caution">
    <text evidence="5">The sequence shown here is derived from an EMBL/GenBank/DDBJ whole genome shotgun (WGS) entry which is preliminary data.</text>
</comment>
<dbReference type="SUPFAM" id="SSF82171">
    <property type="entry name" value="DPP6 N-terminal domain-like"/>
    <property type="match status" value="1"/>
</dbReference>
<dbReference type="Pfam" id="PF07676">
    <property type="entry name" value="PD40"/>
    <property type="match status" value="4"/>
</dbReference>
<evidence type="ECO:0000313" key="5">
    <source>
        <dbReference type="EMBL" id="NMH76416.1"/>
    </source>
</evidence>
<evidence type="ECO:0000256" key="2">
    <source>
        <dbReference type="ARBA" id="ARBA00022825"/>
    </source>
</evidence>